<keyword evidence="1" id="KW-0175">Coiled coil</keyword>
<keyword evidence="4" id="KW-1185">Reference proteome</keyword>
<feature type="coiled-coil region" evidence="1">
    <location>
        <begin position="17"/>
        <end position="58"/>
    </location>
</feature>
<protein>
    <submittedName>
        <fullName evidence="3">Uncharacterized protein</fullName>
    </submittedName>
</protein>
<feature type="compositionally biased region" description="Basic and acidic residues" evidence="2">
    <location>
        <begin position="150"/>
        <end position="160"/>
    </location>
</feature>
<organism evidence="3 4">
    <name type="scientific">Berryella wangjianweii</name>
    <dbReference type="NCBI Taxonomy" id="2734634"/>
    <lineage>
        <taxon>Bacteria</taxon>
        <taxon>Bacillati</taxon>
        <taxon>Actinomycetota</taxon>
        <taxon>Coriobacteriia</taxon>
        <taxon>Eggerthellales</taxon>
        <taxon>Eggerthellaceae</taxon>
        <taxon>Berryella</taxon>
    </lineage>
</organism>
<dbReference type="EMBL" id="CP053716">
    <property type="protein sequence ID" value="QKF07309.1"/>
    <property type="molecule type" value="Genomic_DNA"/>
</dbReference>
<dbReference type="AlphaFoldDB" id="A0A6M8J7C9"/>
<dbReference type="KEGG" id="bwa:HLV38_03630"/>
<evidence type="ECO:0000256" key="1">
    <source>
        <dbReference type="SAM" id="Coils"/>
    </source>
</evidence>
<feature type="compositionally biased region" description="Basic and acidic residues" evidence="2">
    <location>
        <begin position="167"/>
        <end position="181"/>
    </location>
</feature>
<dbReference type="Proteomes" id="UP000503297">
    <property type="component" value="Chromosome"/>
</dbReference>
<reference evidence="4" key="1">
    <citation type="submission" date="2020-05" db="EMBL/GenBank/DDBJ databases">
        <title>Novel species in genus Nocardioides.</title>
        <authorList>
            <person name="Zhang G."/>
        </authorList>
    </citation>
    <scope>NUCLEOTIDE SEQUENCE [LARGE SCALE GENOMIC DNA]</scope>
    <source>
        <strain evidence="4">zg-1050</strain>
    </source>
</reference>
<name>A0A6M8J7C9_9ACTN</name>
<dbReference type="RefSeq" id="WP_172163531.1">
    <property type="nucleotide sequence ID" value="NZ_CP053716.1"/>
</dbReference>
<feature type="region of interest" description="Disordered" evidence="2">
    <location>
        <begin position="128"/>
        <end position="217"/>
    </location>
</feature>
<dbReference type="Gene3D" id="6.10.250.3150">
    <property type="match status" value="1"/>
</dbReference>
<sequence length="343" mass="37107">MPVPHACAEDIDTNPSADALQQRVESTSQAYLQATAQLEQVNALIAQNTQQIARLNAQMPDARRHAGEAAASLYKAQRNAGSVLTMIVDVQSFGDFLTNLDYVLRATDKSMDKIKALGSLQQQLEKTASDLTQQKSQAQQAEQEAQAALDEAREAREEAQRQAAEQARMEEERRAREEEQARAQAADKAAQKERETAKDAAAKPSESSSAPAAVAGTEVDWSQDAQAFVAAWGPRIDAYLAGSPLAGQGTTFAQAAWAYGIDPRFSPAIATVESSKGAALFKPYNAWGWGSVSWNSWEEAINAHAAGLARGYGRTLTLAAAQKYCPPTWQHWHDSVSAQMAMI</sequence>
<feature type="compositionally biased region" description="Low complexity" evidence="2">
    <location>
        <begin position="137"/>
        <end position="149"/>
    </location>
</feature>
<feature type="compositionally biased region" description="Low complexity" evidence="2">
    <location>
        <begin position="202"/>
        <end position="215"/>
    </location>
</feature>
<feature type="compositionally biased region" description="Basic and acidic residues" evidence="2">
    <location>
        <begin position="189"/>
        <end position="201"/>
    </location>
</feature>
<proteinExistence type="predicted"/>
<evidence type="ECO:0000313" key="4">
    <source>
        <dbReference type="Proteomes" id="UP000503297"/>
    </source>
</evidence>
<evidence type="ECO:0000313" key="3">
    <source>
        <dbReference type="EMBL" id="QKF07309.1"/>
    </source>
</evidence>
<accession>A0A6M8J7C9</accession>
<gene>
    <name evidence="3" type="ORF">HLV38_03630</name>
</gene>
<evidence type="ECO:0000256" key="2">
    <source>
        <dbReference type="SAM" id="MobiDB-lite"/>
    </source>
</evidence>